<dbReference type="InterPro" id="IPR038081">
    <property type="entry name" value="CalX-like_sf"/>
</dbReference>
<keyword evidence="1" id="KW-0732">Signal</keyword>
<dbReference type="Gene3D" id="2.150.10.10">
    <property type="entry name" value="Serralysin-like metalloprotease, C-terminal"/>
    <property type="match status" value="1"/>
</dbReference>
<feature type="domain" description="Calx-beta" evidence="4">
    <location>
        <begin position="1524"/>
        <end position="1620"/>
    </location>
</feature>
<evidence type="ECO:0000256" key="3">
    <source>
        <dbReference type="ARBA" id="ARBA00022837"/>
    </source>
</evidence>
<dbReference type="NCBIfam" id="NF038117">
    <property type="entry name" value="choice_anch_I"/>
    <property type="match status" value="1"/>
</dbReference>
<dbReference type="InterPro" id="IPR011049">
    <property type="entry name" value="Serralysin-like_metalloprot_C"/>
</dbReference>
<dbReference type="SUPFAM" id="SSF51004">
    <property type="entry name" value="C-terminal (heme d1) domain of cytochrome cd1-nitrite reductase"/>
    <property type="match status" value="1"/>
</dbReference>
<dbReference type="GO" id="GO:0007154">
    <property type="term" value="P:cell communication"/>
    <property type="evidence" value="ECO:0007669"/>
    <property type="project" value="InterPro"/>
</dbReference>
<dbReference type="SUPFAM" id="SSF51120">
    <property type="entry name" value="beta-Roll"/>
    <property type="match status" value="1"/>
</dbReference>
<dbReference type="SUPFAM" id="SSF50974">
    <property type="entry name" value="Nitrous oxide reductase, N-terminal domain"/>
    <property type="match status" value="1"/>
</dbReference>
<evidence type="ECO:0000256" key="1">
    <source>
        <dbReference type="ARBA" id="ARBA00022729"/>
    </source>
</evidence>
<dbReference type="SUPFAM" id="SSF56219">
    <property type="entry name" value="DNase I-like"/>
    <property type="match status" value="1"/>
</dbReference>
<dbReference type="InterPro" id="IPR011045">
    <property type="entry name" value="N2O_reductase_N"/>
</dbReference>
<evidence type="ECO:0000256" key="2">
    <source>
        <dbReference type="ARBA" id="ARBA00022737"/>
    </source>
</evidence>
<dbReference type="Gene3D" id="2.60.40.2030">
    <property type="match status" value="5"/>
</dbReference>
<dbReference type="RefSeq" id="WP_097064657.1">
    <property type="nucleotide sequence ID" value="NZ_OBMI01000003.1"/>
</dbReference>
<dbReference type="Proteomes" id="UP000219494">
    <property type="component" value="Unassembled WGS sequence"/>
</dbReference>
<dbReference type="Pfam" id="PF22494">
    <property type="entry name" value="choice_anch_I"/>
    <property type="match status" value="1"/>
</dbReference>
<keyword evidence="2" id="KW-0677">Repeat</keyword>
<evidence type="ECO:0000313" key="5">
    <source>
        <dbReference type="EMBL" id="SOB87695.1"/>
    </source>
</evidence>
<dbReference type="InterPro" id="IPR036691">
    <property type="entry name" value="Endo/exonu/phosph_ase_sf"/>
</dbReference>
<dbReference type="SUPFAM" id="SSF141072">
    <property type="entry name" value="CalX-like"/>
    <property type="match status" value="5"/>
</dbReference>
<feature type="domain" description="Calx-beta" evidence="4">
    <location>
        <begin position="442"/>
        <end position="541"/>
    </location>
</feature>
<feature type="domain" description="Calx-beta" evidence="4">
    <location>
        <begin position="1083"/>
        <end position="1182"/>
    </location>
</feature>
<proteinExistence type="predicted"/>
<keyword evidence="6" id="KW-1185">Reference proteome</keyword>
<dbReference type="PANTHER" id="PTHR42834">
    <property type="entry name" value="ENDONUCLEASE/EXONUCLEASE/PHOSPHATASE FAMILY PROTEIN (AFU_ORTHOLOGUE AFUA_3G09210)"/>
    <property type="match status" value="1"/>
</dbReference>
<dbReference type="EMBL" id="OBMI01000003">
    <property type="protein sequence ID" value="SOB87695.1"/>
    <property type="molecule type" value="Genomic_DNA"/>
</dbReference>
<dbReference type="GO" id="GO:0003824">
    <property type="term" value="F:catalytic activity"/>
    <property type="evidence" value="ECO:0007669"/>
    <property type="project" value="InterPro"/>
</dbReference>
<dbReference type="InterPro" id="IPR011048">
    <property type="entry name" value="Haem_d1_sf"/>
</dbReference>
<feature type="domain" description="Calx-beta" evidence="4">
    <location>
        <begin position="338"/>
        <end position="430"/>
    </location>
</feature>
<dbReference type="PANTHER" id="PTHR42834:SF1">
    <property type="entry name" value="ENDONUCLEASE_EXONUCLEASE_PHOSPHATASE FAMILY PROTEIN (AFU_ORTHOLOGUE AFUA_3G09210)"/>
    <property type="match status" value="1"/>
</dbReference>
<dbReference type="Gene3D" id="3.60.10.10">
    <property type="entry name" value="Endonuclease/exonuclease/phosphatase"/>
    <property type="match status" value="1"/>
</dbReference>
<dbReference type="InterPro" id="IPR005135">
    <property type="entry name" value="Endo/exonuclease/phosphatase"/>
</dbReference>
<dbReference type="Pfam" id="PF03160">
    <property type="entry name" value="Calx-beta"/>
    <property type="match status" value="4"/>
</dbReference>
<evidence type="ECO:0000313" key="6">
    <source>
        <dbReference type="Proteomes" id="UP000219494"/>
    </source>
</evidence>
<dbReference type="GO" id="GO:0016020">
    <property type="term" value="C:membrane"/>
    <property type="evidence" value="ECO:0007669"/>
    <property type="project" value="InterPro"/>
</dbReference>
<reference evidence="5 6" key="1">
    <citation type="submission" date="2017-07" db="EMBL/GenBank/DDBJ databases">
        <authorList>
            <person name="Sun Z.S."/>
            <person name="Albrecht U."/>
            <person name="Echele G."/>
            <person name="Lee C.C."/>
        </authorList>
    </citation>
    <scope>NUCLEOTIDE SEQUENCE [LARGE SCALE GENOMIC DNA]</scope>
    <source>
        <strain evidence="5 6">CGMCC 1.12672</strain>
    </source>
</reference>
<gene>
    <name evidence="5" type="ORF">SAMN06297144_2831</name>
</gene>
<dbReference type="InterPro" id="IPR003644">
    <property type="entry name" value="Calx_beta"/>
</dbReference>
<dbReference type="CDD" id="cd04486">
    <property type="entry name" value="YhcR_OBF_like"/>
    <property type="match status" value="1"/>
</dbReference>
<keyword evidence="3" id="KW-0106">Calcium</keyword>
<accession>A0A285R0S2</accession>
<sequence length="2486" mass="248227">MANFTAGNLVVYRVGTGTGALSNAATAVFLDEYTVTGTLVQSIALPDTATATVNALTQSGTATSNGLLTLSADGRYLLLGGYDASVGTTGVTSSAATTVSRTIARVGADGIADTSTSLTDAFTGDNFRGVASLNGSSFYVSGTGGTGTNGVRLAEFGASTSTSIATTPITNIRAIDIFDGQVYVSASSGAIRIGTVGTGTPTTGGQTITNLLGYPTSGGSPYEFFFADLTTTVAGVDTLYVADDAAGLSKYSLVGGSWTLNGTIAGAIRGLAGATSGGTQVSLYATTATAAGVPQQIVSYLDTSGYNGALSGSSTVVATATANTALRGIAFAPQAANAGATLSVNDVTVAEGNAGSTLLTFTITSSVAASAGGIQVNFATADGTALAGSDYVATSGTASIAAGANSTTVSVTVNGDTDVEGNETLFLNLSSPVNATIADAQGVGTIQTDDTTIAISDVSIVEGDAGTRTLVFTVTASAPAPAGGISFTAATADGTATGGSDYVALSTTATIAAGATSTTVRVTLNSDTAIEGNETVLVNLSNATGAVIADGQGVGTIVNDDAGATVGGILINAASPSLQGASITPTATNAIALTRLGASTVLGAEGAESIAYESNGTSTRLYVTNARTGAERVDVFTVGADGTLTAAGSIALGGLVNYGNVNSVAVRGGVVAVAYNAAAGDQPGYVALFDATTLAARGAPIQVGVLPDQVTFSADGSRVLVANEAQNTATVSTPGSISIIDVATGAVTNTIDFAALNGSEAILRGRGLPILPGQLASTDIEPEYISVIGTKAYVTLQEVNAVAIVDLTTNSITAIQPLGGVDHSLAGNMFDPSDRDGAGSTAAINLVNAPVTSLLQPDAIATYTVGGVTYFVTANEGDARALAPNDADVGEVVRLSSAGYVLDPTAFPNAAALKADASLGRLNVLTTIGDTDGDGDFDQIYNIGGRGFSIFRDNGDGTVTKVRESGGEFEAILARDYASVFNVNQSLAASSLDTRSDDKGPEPEGVTIGAVGDRTYAFIALERVGGVMIYDITNPAAASFVGFTPATANDLGPETLVFIPAAQSPTGTALLATANEVSGTVTLYRVAVPQNGSLSIAPASGAEGNSGTGAITFTVSRSGGTDGAVSASYTVTNGNTDAADFGGTLPSGTVTFAAGASTATITIPVTGDTAFEPDETFTVTLSAPQGGATIAAASATGTITNDDAAPTLSIGNATVVEGDSGTTTLVYTVTSSAPAGAGGIGFSIATGGGTATAGTDYVAQATTGQIAAGQSSTTFSVVVNGDTTYEQAETVVVTISNPTNATITTAQGTGTITNDDPVPTSGRIFAENFTGFTAAGFAPTPGVGQLDSDVWRVVGLSDNTNPAYGFTAATGDFARGTIAGTADPLTAGVYSPSTNGALVVQPTGAEIDVGGFIEARIQNTSGLTATSFTVAFDWAFRNSGARSSNLQLSYSTDGTNFTVAPDTSFATPATADASIATSFTLTPEAATLTGLTVGDGGFLFLRWTHLNSSGGGNRDEVGIDNLTVDATLSTDGVFVINDVSAAEGNGGTTLVTLTVTRTSGTGAATIDFATANGTATAGSDYVAQSGTLSFADGETSRTITISVTGDLANEAAETLFVNFSNPVGATLPDAQARVTITNDDTGPVAIYDIQGAGHRSGFVGASVTTTGVVTAIDDNGFYIQDPTGDGNIATSDGIFVFTANRPALTVGNAVSVTGTVSEFTSTTAGSLSLTQITAPTIQVTAQSVALPAAVVISGNGTGDRTPPTANIDDDGLTSFDPVMDGLDFYESLEGMLVTVQTPLVVGNTNDFGETYVVASGGAGATGINSHSGITLGAGDNNPEKIQIDDDAGIFAGYTPGHTQGDLLGNVTGVLNYAFAEYELLVTAPVTVTTDVTQVRETTNLVGDAFNFTYASFNVENLAPVPDSTNPERDTQPEVDLAFTRHATEIVTALKSPDIIGLQEIQDADGAGAGANLSGAASAQKLIDAIVAAGGPRYTYVEVAPTVANSTGGQANGNIRNGYLYNDARVDYVAGSARLLEDPAYNGSRRPLLADFSFNGQVFTAANVHATSRGGSDPLFGATQPPVQAGESSRNAQAAALKAYIDGQLALDPAKKFVVNGDFNGFPYETAVQTLTGDGRIVDLYQTLAPAERYSYYFGGNYQAFDYVMVSSSLAANTSFDVVHYNAGFTDGLSATDHDQAVARIQLVAAASAGNDTVAGGTGTEIFNLSAGGSDTVSGGGGSDGFFFGAALDSGDRITAAAGGDDQVIVQGNYTGATAINLAGQVFTGVDTLAIQPGNDTRFGDTSGALYSYDVSIADANIANDATLIVNANRLRAGETLSFNGSAETGGAIWFYAGAGNDTLVGGGGADRFYGRAGSDTLTGNGGGDTFFYLAASESAAGSLDRITDFTAGDLINVAGIDAIAGSAGVNDTFTFIGAGAFTGAGQLRAVNTGGANWTVEADIDGDLVADLIISVTTTGGHALVAGDFIL</sequence>
<evidence type="ECO:0000259" key="4">
    <source>
        <dbReference type="SMART" id="SM00237"/>
    </source>
</evidence>
<dbReference type="Pfam" id="PF00353">
    <property type="entry name" value="HemolysinCabind"/>
    <property type="match status" value="1"/>
</dbReference>
<dbReference type="OrthoDB" id="5469761at2"/>
<organism evidence="5 6">
    <name type="scientific">Sphingomonas guangdongensis</name>
    <dbReference type="NCBI Taxonomy" id="1141890"/>
    <lineage>
        <taxon>Bacteria</taxon>
        <taxon>Pseudomonadati</taxon>
        <taxon>Pseudomonadota</taxon>
        <taxon>Alphaproteobacteria</taxon>
        <taxon>Sphingomonadales</taxon>
        <taxon>Sphingomonadaceae</taxon>
        <taxon>Sphingomonas</taxon>
    </lineage>
</organism>
<dbReference type="InterPro" id="IPR001343">
    <property type="entry name" value="Hemolysn_Ca-bd"/>
</dbReference>
<dbReference type="Pfam" id="PF03372">
    <property type="entry name" value="Exo_endo_phos"/>
    <property type="match status" value="1"/>
</dbReference>
<feature type="domain" description="Calx-beta" evidence="4">
    <location>
        <begin position="1195"/>
        <end position="1296"/>
    </location>
</feature>
<protein>
    <submittedName>
        <fullName evidence="5">Calx-beta domain-containing protein</fullName>
    </submittedName>
</protein>
<dbReference type="GO" id="GO:0005509">
    <property type="term" value="F:calcium ion binding"/>
    <property type="evidence" value="ECO:0007669"/>
    <property type="project" value="InterPro"/>
</dbReference>
<dbReference type="InterPro" id="IPR055188">
    <property type="entry name" value="Choice_anch_I"/>
</dbReference>
<name>A0A285R0S2_9SPHN</name>
<dbReference type="SMART" id="SM00237">
    <property type="entry name" value="Calx_beta"/>
    <property type="match status" value="5"/>
</dbReference>